<dbReference type="EMBL" id="JWZT01003193">
    <property type="protein sequence ID" value="KII67417.1"/>
    <property type="molecule type" value="Genomic_DNA"/>
</dbReference>
<gene>
    <name evidence="1" type="ORF">RF11_09508</name>
</gene>
<proteinExistence type="predicted"/>
<keyword evidence="2" id="KW-1185">Reference proteome</keyword>
<comment type="caution">
    <text evidence="1">The sequence shown here is derived from an EMBL/GenBank/DDBJ whole genome shotgun (WGS) entry which is preliminary data.</text>
</comment>
<evidence type="ECO:0000313" key="2">
    <source>
        <dbReference type="Proteomes" id="UP000031668"/>
    </source>
</evidence>
<name>A0A0C2N0J2_THEKT</name>
<reference evidence="1 2" key="1">
    <citation type="journal article" date="2014" name="Genome Biol. Evol.">
        <title>The genome of the myxosporean Thelohanellus kitauei shows adaptations to nutrient acquisition within its fish host.</title>
        <authorList>
            <person name="Yang Y."/>
            <person name="Xiong J."/>
            <person name="Zhou Z."/>
            <person name="Huo F."/>
            <person name="Miao W."/>
            <person name="Ran C."/>
            <person name="Liu Y."/>
            <person name="Zhang J."/>
            <person name="Feng J."/>
            <person name="Wang M."/>
            <person name="Wang M."/>
            <person name="Wang L."/>
            <person name="Yao B."/>
        </authorList>
    </citation>
    <scope>NUCLEOTIDE SEQUENCE [LARGE SCALE GENOMIC DNA]</scope>
    <source>
        <strain evidence="1">Wuqing</strain>
    </source>
</reference>
<evidence type="ECO:0000313" key="1">
    <source>
        <dbReference type="EMBL" id="KII67417.1"/>
    </source>
</evidence>
<dbReference type="AlphaFoldDB" id="A0A0C2N0J2"/>
<sequence length="141" mass="15952">MIGMLENTIKENFEMFIKSEKIVPSLYGDAHNIQKIIILKDVSPTTSKSSLLSITAVVSPYSTSIQFKGFDHPGANQIPFLALSNNIIPDRDKVTNREERFLHVNALIAGHMFLLGKFHILVVRCVILQFNMSWKLIKLPN</sequence>
<dbReference type="Proteomes" id="UP000031668">
    <property type="component" value="Unassembled WGS sequence"/>
</dbReference>
<protein>
    <submittedName>
        <fullName evidence="1">Uncharacterized protein</fullName>
    </submittedName>
</protein>
<organism evidence="1 2">
    <name type="scientific">Thelohanellus kitauei</name>
    <name type="common">Myxosporean</name>
    <dbReference type="NCBI Taxonomy" id="669202"/>
    <lineage>
        <taxon>Eukaryota</taxon>
        <taxon>Metazoa</taxon>
        <taxon>Cnidaria</taxon>
        <taxon>Myxozoa</taxon>
        <taxon>Myxosporea</taxon>
        <taxon>Bivalvulida</taxon>
        <taxon>Platysporina</taxon>
        <taxon>Myxobolidae</taxon>
        <taxon>Thelohanellus</taxon>
    </lineage>
</organism>
<accession>A0A0C2N0J2</accession>